<dbReference type="Pfam" id="PF00805">
    <property type="entry name" value="Pentapeptide"/>
    <property type="match status" value="1"/>
</dbReference>
<dbReference type="Pfam" id="PF05729">
    <property type="entry name" value="NACHT"/>
    <property type="match status" value="1"/>
</dbReference>
<evidence type="ECO:0000256" key="1">
    <source>
        <dbReference type="ARBA" id="ARBA00022574"/>
    </source>
</evidence>
<dbReference type="Pfam" id="PF00400">
    <property type="entry name" value="WD40"/>
    <property type="match status" value="6"/>
</dbReference>
<dbReference type="PROSITE" id="PS00678">
    <property type="entry name" value="WD_REPEATS_1"/>
    <property type="match status" value="8"/>
</dbReference>
<dbReference type="InterPro" id="IPR027417">
    <property type="entry name" value="P-loop_NTPase"/>
</dbReference>
<dbReference type="SUPFAM" id="SSF50978">
    <property type="entry name" value="WD40 repeat-like"/>
    <property type="match status" value="3"/>
</dbReference>
<evidence type="ECO:0000259" key="6">
    <source>
        <dbReference type="Pfam" id="PF22736"/>
    </source>
</evidence>
<dbReference type="SUPFAM" id="SSF52540">
    <property type="entry name" value="P-loop containing nucleoside triphosphate hydrolases"/>
    <property type="match status" value="1"/>
</dbReference>
<keyword evidence="7" id="KW-0614">Plasmid</keyword>
<dbReference type="Pfam" id="PF25172">
    <property type="entry name" value="Beta-prop_WDR3_2nd"/>
    <property type="match status" value="1"/>
</dbReference>
<dbReference type="InterPro" id="IPR015943">
    <property type="entry name" value="WD40/YVTN_repeat-like_dom_sf"/>
</dbReference>
<feature type="repeat" description="WD" evidence="3">
    <location>
        <begin position="990"/>
        <end position="1031"/>
    </location>
</feature>
<dbReference type="OrthoDB" id="434800at2"/>
<dbReference type="HOGENOM" id="CLU_003915_0_0_3"/>
<dbReference type="InterPro" id="IPR036322">
    <property type="entry name" value="WD40_repeat_dom_sf"/>
</dbReference>
<evidence type="ECO:0000313" key="8">
    <source>
        <dbReference type="Proteomes" id="UP000000268"/>
    </source>
</evidence>
<evidence type="ECO:0000256" key="3">
    <source>
        <dbReference type="PROSITE-ProRule" id="PRU00221"/>
    </source>
</evidence>
<proteinExistence type="predicted"/>
<dbReference type="PROSITE" id="PS50294">
    <property type="entry name" value="WD_REPEATS_REGION"/>
    <property type="match status" value="12"/>
</dbReference>
<reference evidence="7 8" key="1">
    <citation type="journal article" date="2008" name="Proc. Natl. Acad. Sci. U.S.A.">
        <title>Niche adaptation and genome expansion in the chlorophyll d-producing cyanobacterium Acaryochloris marina.</title>
        <authorList>
            <person name="Swingley W.D."/>
            <person name="Chen M."/>
            <person name="Cheung P.C."/>
            <person name="Conrad A.L."/>
            <person name="Dejesa L.C."/>
            <person name="Hao J."/>
            <person name="Honchak B.M."/>
            <person name="Karbach L.E."/>
            <person name="Kurdoglu A."/>
            <person name="Lahiri S."/>
            <person name="Mastrian S.D."/>
            <person name="Miyashita H."/>
            <person name="Page L."/>
            <person name="Ramakrishna P."/>
            <person name="Satoh S."/>
            <person name="Sattley W.M."/>
            <person name="Shimada Y."/>
            <person name="Taylor H.L."/>
            <person name="Tomo T."/>
            <person name="Tsuchiya T."/>
            <person name="Wang Z.T."/>
            <person name="Raymond J."/>
            <person name="Mimuro M."/>
            <person name="Blankenship R.E."/>
            <person name="Touchman J.W."/>
        </authorList>
    </citation>
    <scope>NUCLEOTIDE SEQUENCE [LARGE SCALE GENOMIC DNA]</scope>
    <source>
        <strain evidence="8">MBIC 11017</strain>
        <plasmid evidence="8">Plasmid pREB2</plasmid>
    </source>
</reference>
<feature type="repeat" description="WD" evidence="3">
    <location>
        <begin position="905"/>
        <end position="947"/>
    </location>
</feature>
<feature type="domain" description="NACHT-associated inactive Restriction Endonuclease 1 sensor" evidence="5">
    <location>
        <begin position="193"/>
        <end position="298"/>
    </location>
</feature>
<geneLocation type="plasmid" evidence="7 8">
    <name>pREB2</name>
</geneLocation>
<feature type="repeat" description="WD" evidence="3">
    <location>
        <begin position="948"/>
        <end position="989"/>
    </location>
</feature>
<dbReference type="Gene3D" id="3.40.50.300">
    <property type="entry name" value="P-loop containing nucleotide triphosphate hydrolases"/>
    <property type="match status" value="1"/>
</dbReference>
<accession>A8ZLL1</accession>
<gene>
    <name evidence="7" type="ordered locus">AM1_B0319</name>
</gene>
<protein>
    <submittedName>
        <fullName evidence="7">WD repeat protein</fullName>
    </submittedName>
</protein>
<dbReference type="PANTHER" id="PTHR19848">
    <property type="entry name" value="WD40 REPEAT PROTEIN"/>
    <property type="match status" value="1"/>
</dbReference>
<sequence>MIIVDNVINAILKLIAQNIGRRERYIRLKRKFLGDSNQIPSEFDQLYAYTIIHYSDAKEDKILLILLPILRDINFKNLFRSKKYFLNPNDFSISDAYEINSYNLPKSYFVKEIKNFCAVFYHFSQLSEIPSEVIRDQNIKNLQDDISLITNKIDNLIESENIVETLLETFNHKYTIEKKYINSNINTSNILKLSKLLRGWFEAIGYKFEREIFSNNNYFEWIISVHVHIHGREKIVVRGIDGEIGLANLNRLKKSTTIHGASVGWLVTSRRVSNAVKEKLKKEPKPKLFCYTFDELIDLDADFEGYFKWLEDEVNRRNISNIYIPLSCKKDEIDFETGRLIGSSRYSKKDGWIDGYIDKWQDDPSKKHISILGEFGTGKTWFALHYAWAQLKKYKEAQLKGLERPRLPIYVPLRDYANASKIEPLFSEFFFRKHDLSLPNYAAFEQLNRMGKLLLIFDGFDEMAARVDKQKMTENFRELADIAVPNSKVILTCRTEHFPDADIARKILSSTLMDINPLATSDYAQFETLDLELFSIDQVSQVLSKQAPPETVKTIVSNPELLDLACRPIMTELVLEALPDIIAGRPIDIARVYLYAVSQKMEKDWDAERTFTSIADKLFFLCELSFEMLSNNKLTINYREFPERLRACFGKQVQEAKDLDHWQHDMAGQAILIRNSSGDYSPAHRSFPEFFVAFKLASELGILEDDFTDLARRQSKIDSLKNPTKYSWSSYFTREFDENDEIVSISGLTLFRPENIEKIIKSIGDFPLAKAIPDLFLPMIDSKQEAINKLLEIIYFTKGKTFDEVGYAGGNAATLLAKIDPFILEGKDFSNCIMYNSNLIDASLRETNFSDADVSNSSFVTSSAPVISVSFNATGDFLATAEGNEVCLWRISESDSVLPEAYMTMVGHTDWVRTIAFSPMPDYHLASGSYDRKIIIWDVRDRSKVIELKDHTGTVRSVAFSSSGEYFASASDDGKIFIRQTSNWKVITSIDEQLGSVRAIVFSPSEDVLASAGHSSYIKLWNIKSGKCIKTLDEHLGVVRALKFSPNGDILASGGKDTDIRLWNLKSGKCENTLKGHSRPIWSVDFSNNGSFLASAGEDKNVLIWDLKSDNIVSRSLVKHKNWVRSVSFHPKSTLLVSGSEDKSVQICNMLTNACQKTLQGRTNWVWAISFSYDSTTIASATEDTSVKLWNIETGKIKKKFSDHDGSVRTLSFHPNDKYLASAGDDEIIRIWNVDSDKEFKILKGHTNWIRSLEFSPDGQFLVSGSNDNTIRLWETKAWECHRLYEYHTDTIRAISFDPGSRIIASVGEDRRLVFWSTDSDRPCKVVDSAHSKRLTSVVFSSDGKLVATGGEDHLIKLWNSQTGVKLLELKGHSNYVNSLCFLSQSSRLVSASSDNLVKIWDINSGKCIYDLIGHTGGVYSVTMSKTGEVASCGHDDKIILWDLDTRQPSKVFDNKPYSNMKISNIRGISDTEKSALLNLGAIT</sequence>
<dbReference type="PRINTS" id="PR00320">
    <property type="entry name" value="GPROTEINBRPT"/>
</dbReference>
<dbReference type="PANTHER" id="PTHR19848:SF8">
    <property type="entry name" value="F-BOX AND WD REPEAT DOMAIN CONTAINING 7"/>
    <property type="match status" value="1"/>
</dbReference>
<dbReference type="Pfam" id="PF22722">
    <property type="entry name" value="NA-iREase1"/>
    <property type="match status" value="1"/>
</dbReference>
<keyword evidence="1 3" id="KW-0853">WD repeat</keyword>
<dbReference type="PROSITE" id="PS50082">
    <property type="entry name" value="WD_REPEATS_2"/>
    <property type="match status" value="13"/>
</dbReference>
<feature type="repeat" description="WD" evidence="3">
    <location>
        <begin position="1328"/>
        <end position="1369"/>
    </location>
</feature>
<evidence type="ECO:0000259" key="4">
    <source>
        <dbReference type="Pfam" id="PF05729"/>
    </source>
</evidence>
<feature type="repeat" description="WD" evidence="3">
    <location>
        <begin position="1412"/>
        <end position="1452"/>
    </location>
</feature>
<feature type="repeat" description="WD" evidence="3">
    <location>
        <begin position="1201"/>
        <end position="1242"/>
    </location>
</feature>
<dbReference type="InterPro" id="IPR054557">
    <property type="entry name" value="NA-iREase1_dom"/>
</dbReference>
<keyword evidence="2" id="KW-0677">Repeat</keyword>
<feature type="repeat" description="WD" evidence="3">
    <location>
        <begin position="1032"/>
        <end position="1073"/>
    </location>
</feature>
<dbReference type="KEGG" id="amr:AM1_B0319"/>
<dbReference type="InterPro" id="IPR007111">
    <property type="entry name" value="NACHT_NTPase"/>
</dbReference>
<dbReference type="CDD" id="cd00200">
    <property type="entry name" value="WD40"/>
    <property type="match status" value="3"/>
</dbReference>
<dbReference type="InterPro" id="IPR001646">
    <property type="entry name" value="5peptide_repeat"/>
</dbReference>
<feature type="repeat" description="WD" evidence="3">
    <location>
        <begin position="1285"/>
        <end position="1326"/>
    </location>
</feature>
<feature type="domain" description="NACHT N-terminal helical" evidence="6">
    <location>
        <begin position="4"/>
        <end position="130"/>
    </location>
</feature>
<dbReference type="SUPFAM" id="SSF141571">
    <property type="entry name" value="Pentapeptide repeat-like"/>
    <property type="match status" value="1"/>
</dbReference>
<dbReference type="Pfam" id="PF22736">
    <property type="entry name" value="NNH5"/>
    <property type="match status" value="1"/>
</dbReference>
<dbReference type="RefSeq" id="WP_012167186.1">
    <property type="nucleotide sequence ID" value="NC_009927.1"/>
</dbReference>
<feature type="repeat" description="WD" evidence="3">
    <location>
        <begin position="1370"/>
        <end position="1411"/>
    </location>
</feature>
<feature type="repeat" description="WD" evidence="3">
    <location>
        <begin position="1243"/>
        <end position="1275"/>
    </location>
</feature>
<dbReference type="InterPro" id="IPR001680">
    <property type="entry name" value="WD40_rpt"/>
</dbReference>
<organism evidence="7 8">
    <name type="scientific">Acaryochloris marina (strain MBIC 11017)</name>
    <dbReference type="NCBI Taxonomy" id="329726"/>
    <lineage>
        <taxon>Bacteria</taxon>
        <taxon>Bacillati</taxon>
        <taxon>Cyanobacteriota</taxon>
        <taxon>Cyanophyceae</taxon>
        <taxon>Acaryochloridales</taxon>
        <taxon>Acaryochloridaceae</taxon>
        <taxon>Acaryochloris</taxon>
    </lineage>
</organism>
<name>A8ZLL1_ACAM1</name>
<feature type="repeat" description="WD" evidence="3">
    <location>
        <begin position="1117"/>
        <end position="1147"/>
    </location>
</feature>
<evidence type="ECO:0000259" key="5">
    <source>
        <dbReference type="Pfam" id="PF22722"/>
    </source>
</evidence>
<evidence type="ECO:0000313" key="7">
    <source>
        <dbReference type="EMBL" id="ABW32038.1"/>
    </source>
</evidence>
<feature type="repeat" description="WD" evidence="3">
    <location>
        <begin position="1074"/>
        <end position="1115"/>
    </location>
</feature>
<feature type="domain" description="NACHT" evidence="4">
    <location>
        <begin position="369"/>
        <end position="525"/>
    </location>
</feature>
<feature type="repeat" description="WD" evidence="3">
    <location>
        <begin position="1159"/>
        <end position="1200"/>
    </location>
</feature>
<dbReference type="InterPro" id="IPR054610">
    <property type="entry name" value="NNH"/>
</dbReference>
<dbReference type="EMBL" id="CP000839">
    <property type="protein sequence ID" value="ABW32038.1"/>
    <property type="molecule type" value="Genomic_DNA"/>
</dbReference>
<dbReference type="Proteomes" id="UP000000268">
    <property type="component" value="Plasmid pREB2"/>
</dbReference>
<keyword evidence="8" id="KW-1185">Reference proteome</keyword>
<dbReference type="InterPro" id="IPR020472">
    <property type="entry name" value="WD40_PAC1"/>
</dbReference>
<evidence type="ECO:0000256" key="2">
    <source>
        <dbReference type="ARBA" id="ARBA00022737"/>
    </source>
</evidence>
<dbReference type="Gene3D" id="2.130.10.10">
    <property type="entry name" value="YVTN repeat-like/Quinoprotein amine dehydrogenase"/>
    <property type="match status" value="5"/>
</dbReference>
<dbReference type="SMART" id="SM00320">
    <property type="entry name" value="WD40"/>
    <property type="match status" value="14"/>
</dbReference>
<dbReference type="InterPro" id="IPR019775">
    <property type="entry name" value="WD40_repeat_CS"/>
</dbReference>